<dbReference type="Gene3D" id="3.30.110.90">
    <property type="entry name" value="Amidohydrolase"/>
    <property type="match status" value="1"/>
</dbReference>
<dbReference type="PROSITE" id="PS51318">
    <property type="entry name" value="TAT"/>
    <property type="match status" value="1"/>
</dbReference>
<sequence length="494" mass="53142">MASSRREFLRTVSVGAASLVLPAALAGPARAGRLEWTVLAGATVIDATGAPARPDTAVVLAGDTIAWVGPRHLAPRGQVVELAGKYLVPGLWDMHSHLSERAVERIVPPSHVVNGVTGVREMWGTAETHLVRGKIERGELLGPRMVVGSGIIDGPVSRLGPPVRSVSTPDEARAVVREEQALGAEFVKTYSYLGAPEFRAVMAEARIPVTGHWPYRVPYGEVVEAGYRSFEHLFGLPIATARGRDDFQSRLDAIPFDAADPRAFFLRAQEIERLASLDHDPVRAAELFAAKKARGCWISPTLRVNQVMSSPAETFAVDERLKYIWPAAREAWKTAVTAYAPVTPEQIEQQKVFFRQRQDLVAAAYEAGVGVITGTDCGNPYCYPGSGVHDELELLAGAGLSPMSVLQVATRDATRFLGIEDQVGTVTAGKVADLLVLDANPLAAAANFRRIHAVVTRGRYLGPADRSRILAEVETAASETVLSSARRVGCGCFT</sequence>
<evidence type="ECO:0000256" key="1">
    <source>
        <dbReference type="SAM" id="SignalP"/>
    </source>
</evidence>
<reference evidence="3 4" key="1">
    <citation type="submission" date="2016-04" db="EMBL/GenBank/DDBJ databases">
        <title>Complete genome sequence and analysis of deep-sea sediment isolate, Amycolatopsis sp. WP1.</title>
        <authorList>
            <person name="Wang H."/>
            <person name="Chen S."/>
            <person name="Wu Q."/>
        </authorList>
    </citation>
    <scope>NUCLEOTIDE SEQUENCE [LARGE SCALE GENOMIC DNA]</scope>
    <source>
        <strain evidence="3 4">WP1</strain>
    </source>
</reference>
<evidence type="ECO:0000259" key="2">
    <source>
        <dbReference type="Pfam" id="PF01979"/>
    </source>
</evidence>
<organism evidence="3 4">
    <name type="scientific">Amycolatopsis albispora</name>
    <dbReference type="NCBI Taxonomy" id="1804986"/>
    <lineage>
        <taxon>Bacteria</taxon>
        <taxon>Bacillati</taxon>
        <taxon>Actinomycetota</taxon>
        <taxon>Actinomycetes</taxon>
        <taxon>Pseudonocardiales</taxon>
        <taxon>Pseudonocardiaceae</taxon>
        <taxon>Amycolatopsis</taxon>
    </lineage>
</organism>
<gene>
    <name evidence="3" type="ORF">A4R43_25695</name>
</gene>
<dbReference type="AlphaFoldDB" id="A0A344LBP2"/>
<dbReference type="Gene3D" id="3.40.50.10910">
    <property type="entry name" value="Amidohydrolase"/>
    <property type="match status" value="1"/>
</dbReference>
<dbReference type="Gene3D" id="1.20.58.520">
    <property type="entry name" value="Amidohydrolase"/>
    <property type="match status" value="1"/>
</dbReference>
<name>A0A344LBP2_9PSEU</name>
<dbReference type="InterPro" id="IPR051781">
    <property type="entry name" value="Metallo-dep_Hydrolase"/>
</dbReference>
<dbReference type="KEGG" id="aab:A4R43_25695"/>
<evidence type="ECO:0000313" key="4">
    <source>
        <dbReference type="Proteomes" id="UP000250434"/>
    </source>
</evidence>
<keyword evidence="1" id="KW-0732">Signal</keyword>
<evidence type="ECO:0000313" key="3">
    <source>
        <dbReference type="EMBL" id="AXB45466.1"/>
    </source>
</evidence>
<feature type="signal peptide" evidence="1">
    <location>
        <begin position="1"/>
        <end position="31"/>
    </location>
</feature>
<dbReference type="Gene3D" id="2.30.40.10">
    <property type="entry name" value="Urease, subunit C, domain 1"/>
    <property type="match status" value="1"/>
</dbReference>
<feature type="chain" id="PRO_5038457015" description="Amidohydrolase-related domain-containing protein" evidence="1">
    <location>
        <begin position="32"/>
        <end position="494"/>
    </location>
</feature>
<dbReference type="InterPro" id="IPR011059">
    <property type="entry name" value="Metal-dep_hydrolase_composite"/>
</dbReference>
<dbReference type="Pfam" id="PF01979">
    <property type="entry name" value="Amidohydro_1"/>
    <property type="match status" value="1"/>
</dbReference>
<dbReference type="SUPFAM" id="SSF51338">
    <property type="entry name" value="Composite domain of metallo-dependent hydrolases"/>
    <property type="match status" value="1"/>
</dbReference>
<dbReference type="OrthoDB" id="3189065at2"/>
<dbReference type="PANTHER" id="PTHR43135:SF3">
    <property type="entry name" value="ALPHA-D-RIBOSE 1-METHYLPHOSPHONATE 5-TRIPHOSPHATE DIPHOSPHATASE"/>
    <property type="match status" value="1"/>
</dbReference>
<dbReference type="Proteomes" id="UP000250434">
    <property type="component" value="Chromosome"/>
</dbReference>
<dbReference type="InterPro" id="IPR006680">
    <property type="entry name" value="Amidohydro-rel"/>
</dbReference>
<dbReference type="InterPro" id="IPR006311">
    <property type="entry name" value="TAT_signal"/>
</dbReference>
<dbReference type="RefSeq" id="WP_113694703.1">
    <property type="nucleotide sequence ID" value="NZ_CP015163.1"/>
</dbReference>
<feature type="domain" description="Amidohydrolase-related" evidence="2">
    <location>
        <begin position="86"/>
        <end position="458"/>
    </location>
</feature>
<dbReference type="PANTHER" id="PTHR43135">
    <property type="entry name" value="ALPHA-D-RIBOSE 1-METHYLPHOSPHONATE 5-TRIPHOSPHATE DIPHOSPHATASE"/>
    <property type="match status" value="1"/>
</dbReference>
<dbReference type="InterPro" id="IPR032466">
    <property type="entry name" value="Metal_Hydrolase"/>
</dbReference>
<accession>A0A344LBP2</accession>
<keyword evidence="4" id="KW-1185">Reference proteome</keyword>
<dbReference type="GO" id="GO:0016810">
    <property type="term" value="F:hydrolase activity, acting on carbon-nitrogen (but not peptide) bonds"/>
    <property type="evidence" value="ECO:0007669"/>
    <property type="project" value="InterPro"/>
</dbReference>
<proteinExistence type="predicted"/>
<protein>
    <recommendedName>
        <fullName evidence="2">Amidohydrolase-related domain-containing protein</fullName>
    </recommendedName>
</protein>
<dbReference type="SUPFAM" id="SSF51556">
    <property type="entry name" value="Metallo-dependent hydrolases"/>
    <property type="match status" value="1"/>
</dbReference>
<dbReference type="EMBL" id="CP015163">
    <property type="protein sequence ID" value="AXB45466.1"/>
    <property type="molecule type" value="Genomic_DNA"/>
</dbReference>